<evidence type="ECO:0000313" key="4">
    <source>
        <dbReference type="Proteomes" id="UP001144036"/>
    </source>
</evidence>
<evidence type="ECO:0000313" key="3">
    <source>
        <dbReference type="EMBL" id="MDA0638461.1"/>
    </source>
</evidence>
<evidence type="ECO:0000256" key="1">
    <source>
        <dbReference type="SAM" id="MobiDB-lite"/>
    </source>
</evidence>
<organism evidence="3 4">
    <name type="scientific">Nonomuraea corallina</name>
    <dbReference type="NCBI Taxonomy" id="2989783"/>
    <lineage>
        <taxon>Bacteria</taxon>
        <taxon>Bacillati</taxon>
        <taxon>Actinomycetota</taxon>
        <taxon>Actinomycetes</taxon>
        <taxon>Streptosporangiales</taxon>
        <taxon>Streptosporangiaceae</taxon>
        <taxon>Nonomuraea</taxon>
    </lineage>
</organism>
<feature type="chain" id="PRO_5046901575" evidence="2">
    <location>
        <begin position="25"/>
        <end position="83"/>
    </location>
</feature>
<gene>
    <name evidence="3" type="ORF">OUY22_34070</name>
</gene>
<dbReference type="EMBL" id="JAPNNL010000238">
    <property type="protein sequence ID" value="MDA0638461.1"/>
    <property type="molecule type" value="Genomic_DNA"/>
</dbReference>
<feature type="region of interest" description="Disordered" evidence="1">
    <location>
        <begin position="23"/>
        <end position="56"/>
    </location>
</feature>
<keyword evidence="4" id="KW-1185">Reference proteome</keyword>
<evidence type="ECO:0000256" key="2">
    <source>
        <dbReference type="SAM" id="SignalP"/>
    </source>
</evidence>
<protein>
    <submittedName>
        <fullName evidence="3">Uncharacterized protein</fullName>
    </submittedName>
</protein>
<feature type="compositionally biased region" description="Polar residues" evidence="1">
    <location>
        <begin position="29"/>
        <end position="50"/>
    </location>
</feature>
<accession>A0ABT4SMJ9</accession>
<feature type="signal peptide" evidence="2">
    <location>
        <begin position="1"/>
        <end position="24"/>
    </location>
</feature>
<proteinExistence type="predicted"/>
<keyword evidence="2" id="KW-0732">Signal</keyword>
<dbReference type="RefSeq" id="WP_270159401.1">
    <property type="nucleotide sequence ID" value="NZ_JAPNNL010000238.1"/>
</dbReference>
<sequence>MIKKFALIGLTAAGVALLAAPVHADPRTGNGSRNSESSQTGNNFSNIGTSNRGGGAAANVTTINGNAVVPTNRGWARVGVEVD</sequence>
<name>A0ABT4SMJ9_9ACTN</name>
<comment type="caution">
    <text evidence="3">The sequence shown here is derived from an EMBL/GenBank/DDBJ whole genome shotgun (WGS) entry which is preliminary data.</text>
</comment>
<reference evidence="3" key="1">
    <citation type="submission" date="2022-11" db="EMBL/GenBank/DDBJ databases">
        <title>Nonomuraea corallina sp. nov., a new species of the genus Nonomuraea isolated from sea side sediment in Thai sea.</title>
        <authorList>
            <person name="Ngamcharungchit C."/>
            <person name="Matsumoto A."/>
            <person name="Suriyachadkun C."/>
            <person name="Panbangred W."/>
            <person name="Inahashi Y."/>
            <person name="Intra B."/>
        </authorList>
    </citation>
    <scope>NUCLEOTIDE SEQUENCE</scope>
    <source>
        <strain evidence="3">MCN248</strain>
    </source>
</reference>
<dbReference type="Proteomes" id="UP001144036">
    <property type="component" value="Unassembled WGS sequence"/>
</dbReference>